<protein>
    <submittedName>
        <fullName evidence="1">Uncharacterized protein</fullName>
    </submittedName>
</protein>
<reference evidence="1" key="1">
    <citation type="submission" date="2007-11" db="EMBL/GenBank/DDBJ databases">
        <authorList>
            <person name="Fulton L."/>
            <person name="Clifton S."/>
            <person name="Fulton B."/>
            <person name="Xu J."/>
            <person name="Minx P."/>
            <person name="Pepin K.H."/>
            <person name="Johnson M."/>
            <person name="Thiruvilangam P."/>
            <person name="Bhonagiri V."/>
            <person name="Nash W.E."/>
            <person name="Mardis E.R."/>
            <person name="Wilson R.K."/>
        </authorList>
    </citation>
    <scope>NUCLEOTIDE SEQUENCE [LARGE SCALE GENOMIC DNA]</scope>
    <source>
        <strain evidence="1">DSM 17241</strain>
    </source>
</reference>
<proteinExistence type="predicted"/>
<keyword evidence="2" id="KW-1185">Reference proteome</keyword>
<reference evidence="1" key="2">
    <citation type="submission" date="2013-09" db="EMBL/GenBank/DDBJ databases">
        <title>Draft genome sequence of Anaerotruncus colihominis(DSM 17241).</title>
        <authorList>
            <person name="Sudarsanam P."/>
            <person name="Ley R."/>
            <person name="Guruge J."/>
            <person name="Turnbaugh P.J."/>
            <person name="Mahowald M."/>
            <person name="Liep D."/>
            <person name="Gordon J."/>
        </authorList>
    </citation>
    <scope>NUCLEOTIDE SEQUENCE</scope>
    <source>
        <strain evidence="1">DSM 17241</strain>
    </source>
</reference>
<name>B0P9Z4_9FIRM</name>
<accession>B0P9Z4</accession>
<evidence type="ECO:0000313" key="1">
    <source>
        <dbReference type="EMBL" id="EDS11672.1"/>
    </source>
</evidence>
<evidence type="ECO:0000313" key="2">
    <source>
        <dbReference type="Proteomes" id="UP000003803"/>
    </source>
</evidence>
<dbReference type="AlphaFoldDB" id="B0P9Z4"/>
<organism evidence="1 2">
    <name type="scientific">Anaerotruncus colihominis DSM 17241</name>
    <dbReference type="NCBI Taxonomy" id="445972"/>
    <lineage>
        <taxon>Bacteria</taxon>
        <taxon>Bacillati</taxon>
        <taxon>Bacillota</taxon>
        <taxon>Clostridia</taxon>
        <taxon>Eubacteriales</taxon>
        <taxon>Oscillospiraceae</taxon>
        <taxon>Anaerotruncus</taxon>
    </lineage>
</organism>
<dbReference type="HOGENOM" id="CLU_3021710_0_0_9"/>
<gene>
    <name evidence="1" type="ORF">ANACOL_01563</name>
</gene>
<sequence>MLHKQKIVYAIFYSYMNSLKFNAIAYSRLCNKISTVILYIFRNKKATRKNSIYTF</sequence>
<dbReference type="Proteomes" id="UP000003803">
    <property type="component" value="Unassembled WGS sequence"/>
</dbReference>
<dbReference type="EMBL" id="ABGD02000012">
    <property type="protein sequence ID" value="EDS11672.1"/>
    <property type="molecule type" value="Genomic_DNA"/>
</dbReference>
<comment type="caution">
    <text evidence="1">The sequence shown here is derived from an EMBL/GenBank/DDBJ whole genome shotgun (WGS) entry which is preliminary data.</text>
</comment>